<dbReference type="PANTHER" id="PTHR33070">
    <property type="entry name" value="OS06G0725500 PROTEIN"/>
    <property type="match status" value="1"/>
</dbReference>
<dbReference type="AlphaFoldDB" id="A0A8J5WPD5"/>
<proteinExistence type="predicted"/>
<keyword evidence="2" id="KW-1185">Reference proteome</keyword>
<name>A0A8J5WPD5_ZIZPA</name>
<organism evidence="1 2">
    <name type="scientific">Zizania palustris</name>
    <name type="common">Northern wild rice</name>
    <dbReference type="NCBI Taxonomy" id="103762"/>
    <lineage>
        <taxon>Eukaryota</taxon>
        <taxon>Viridiplantae</taxon>
        <taxon>Streptophyta</taxon>
        <taxon>Embryophyta</taxon>
        <taxon>Tracheophyta</taxon>
        <taxon>Spermatophyta</taxon>
        <taxon>Magnoliopsida</taxon>
        <taxon>Liliopsida</taxon>
        <taxon>Poales</taxon>
        <taxon>Poaceae</taxon>
        <taxon>BOP clade</taxon>
        <taxon>Oryzoideae</taxon>
        <taxon>Oryzeae</taxon>
        <taxon>Zizaniinae</taxon>
        <taxon>Zizania</taxon>
    </lineage>
</organism>
<sequence>MDHGWMQPPSACLLAYIYMNMHACITPISIQANTHLPKEEEEEEMAPIPSFGRSISFPITTISPAPATATARSKSRGGGAAACHVRSISLPVPCRSHPLLSRLQTHIAAVRSWLLQDHHPSSGLAHIHALHDSLFELLLLPHPQYTLRRATAAADRLLHAFLLLADAQQGFLEAILALSQDVAEARAALRRGDAARLASAVRSQRRTEKELSRLASTVSAGAATKYVRLGLGASAEETEIAVVLMEAASASAAASAAVFSAAASMSSAAASSCRKTPAFAKKATSEMAVVKLEELEQFIDECESSCHKVFRSIVHTRVALLNIQTPTN</sequence>
<evidence type="ECO:0000313" key="2">
    <source>
        <dbReference type="Proteomes" id="UP000729402"/>
    </source>
</evidence>
<dbReference type="InterPro" id="IPR004320">
    <property type="entry name" value="BPS1_pln"/>
</dbReference>
<evidence type="ECO:0000313" key="1">
    <source>
        <dbReference type="EMBL" id="KAG8093721.1"/>
    </source>
</evidence>
<dbReference type="Proteomes" id="UP000729402">
    <property type="component" value="Unassembled WGS sequence"/>
</dbReference>
<comment type="caution">
    <text evidence="1">The sequence shown here is derived from an EMBL/GenBank/DDBJ whole genome shotgun (WGS) entry which is preliminary data.</text>
</comment>
<dbReference type="OrthoDB" id="695739at2759"/>
<dbReference type="GO" id="GO:0048367">
    <property type="term" value="P:shoot system development"/>
    <property type="evidence" value="ECO:0007669"/>
    <property type="project" value="InterPro"/>
</dbReference>
<accession>A0A8J5WPD5</accession>
<dbReference type="Pfam" id="PF03087">
    <property type="entry name" value="BPS1"/>
    <property type="match status" value="1"/>
</dbReference>
<reference evidence="1" key="1">
    <citation type="journal article" date="2021" name="bioRxiv">
        <title>Whole Genome Assembly and Annotation of Northern Wild Rice, Zizania palustris L., Supports a Whole Genome Duplication in the Zizania Genus.</title>
        <authorList>
            <person name="Haas M."/>
            <person name="Kono T."/>
            <person name="Macchietto M."/>
            <person name="Millas R."/>
            <person name="McGilp L."/>
            <person name="Shao M."/>
            <person name="Duquette J."/>
            <person name="Hirsch C.N."/>
            <person name="Kimball J."/>
        </authorList>
    </citation>
    <scope>NUCLEOTIDE SEQUENCE</scope>
    <source>
        <tissue evidence="1">Fresh leaf tissue</tissue>
    </source>
</reference>
<reference evidence="1" key="2">
    <citation type="submission" date="2021-02" db="EMBL/GenBank/DDBJ databases">
        <authorList>
            <person name="Kimball J.A."/>
            <person name="Haas M.W."/>
            <person name="Macchietto M."/>
            <person name="Kono T."/>
            <person name="Duquette J."/>
            <person name="Shao M."/>
        </authorList>
    </citation>
    <scope>NUCLEOTIDE SEQUENCE</scope>
    <source>
        <tissue evidence="1">Fresh leaf tissue</tissue>
    </source>
</reference>
<gene>
    <name evidence="1" type="ORF">GUJ93_ZPchr0012g20929</name>
</gene>
<dbReference type="EMBL" id="JAAALK010000080">
    <property type="protein sequence ID" value="KAG8093721.1"/>
    <property type="molecule type" value="Genomic_DNA"/>
</dbReference>
<dbReference type="GO" id="GO:0048364">
    <property type="term" value="P:root development"/>
    <property type="evidence" value="ECO:0007669"/>
    <property type="project" value="InterPro"/>
</dbReference>
<protein>
    <submittedName>
        <fullName evidence="1">Uncharacterized protein</fullName>
    </submittedName>
</protein>
<dbReference type="PANTHER" id="PTHR33070:SF60">
    <property type="entry name" value="OS06G0725700 PROTEIN"/>
    <property type="match status" value="1"/>
</dbReference>